<dbReference type="NCBIfam" id="NF033516">
    <property type="entry name" value="transpos_IS3"/>
    <property type="match status" value="1"/>
</dbReference>
<name>A0A938YJV5_9ACTN</name>
<dbReference type="InterPro" id="IPR001584">
    <property type="entry name" value="Integrase_cat-core"/>
</dbReference>
<reference evidence="3" key="1">
    <citation type="submission" date="2021-01" db="EMBL/GenBank/DDBJ databases">
        <title>YIM 132084 draft genome.</title>
        <authorList>
            <person name="An D."/>
        </authorList>
    </citation>
    <scope>NUCLEOTIDE SEQUENCE</scope>
    <source>
        <strain evidence="3">YIM 132084</strain>
    </source>
</reference>
<keyword evidence="4" id="KW-1185">Reference proteome</keyword>
<dbReference type="RefSeq" id="WP_205262593.1">
    <property type="nucleotide sequence ID" value="NZ_JAERWK010000032.1"/>
</dbReference>
<dbReference type="InterPro" id="IPR050900">
    <property type="entry name" value="Transposase_IS3/IS150/IS904"/>
</dbReference>
<evidence type="ECO:0000313" key="3">
    <source>
        <dbReference type="EMBL" id="MBM9469627.1"/>
    </source>
</evidence>
<dbReference type="InterPro" id="IPR048020">
    <property type="entry name" value="Transpos_IS3"/>
</dbReference>
<dbReference type="Proteomes" id="UP000663792">
    <property type="component" value="Unassembled WGS sequence"/>
</dbReference>
<dbReference type="Pfam" id="PF13276">
    <property type="entry name" value="HTH_21"/>
    <property type="match status" value="1"/>
</dbReference>
<evidence type="ECO:0000259" key="2">
    <source>
        <dbReference type="PROSITE" id="PS50994"/>
    </source>
</evidence>
<dbReference type="PANTHER" id="PTHR46889">
    <property type="entry name" value="TRANSPOSASE INSF FOR INSERTION SEQUENCE IS3B-RELATED"/>
    <property type="match status" value="1"/>
</dbReference>
<dbReference type="InterPro" id="IPR012337">
    <property type="entry name" value="RNaseH-like_sf"/>
</dbReference>
<accession>A0A938YJV5</accession>
<dbReference type="GO" id="GO:0003676">
    <property type="term" value="F:nucleic acid binding"/>
    <property type="evidence" value="ECO:0007669"/>
    <property type="project" value="InterPro"/>
</dbReference>
<dbReference type="InterPro" id="IPR036397">
    <property type="entry name" value="RNaseH_sf"/>
</dbReference>
<dbReference type="Pfam" id="PF13333">
    <property type="entry name" value="rve_2"/>
    <property type="match status" value="1"/>
</dbReference>
<feature type="domain" description="Integrase catalytic" evidence="2">
    <location>
        <begin position="137"/>
        <end position="306"/>
    </location>
</feature>
<dbReference type="InterPro" id="IPR025948">
    <property type="entry name" value="HTH-like_dom"/>
</dbReference>
<evidence type="ECO:0000256" key="1">
    <source>
        <dbReference type="ARBA" id="ARBA00002286"/>
    </source>
</evidence>
<protein>
    <submittedName>
        <fullName evidence="3">IS3 family transposase</fullName>
    </submittedName>
</protein>
<dbReference type="Gene3D" id="3.30.420.10">
    <property type="entry name" value="Ribonuclease H-like superfamily/Ribonuclease H"/>
    <property type="match status" value="1"/>
</dbReference>
<dbReference type="GO" id="GO:0015074">
    <property type="term" value="P:DNA integration"/>
    <property type="evidence" value="ECO:0007669"/>
    <property type="project" value="InterPro"/>
</dbReference>
<dbReference type="EMBL" id="JAERWK010000032">
    <property type="protein sequence ID" value="MBM9469627.1"/>
    <property type="molecule type" value="Genomic_DNA"/>
</dbReference>
<proteinExistence type="predicted"/>
<evidence type="ECO:0000313" key="4">
    <source>
        <dbReference type="Proteomes" id="UP000663792"/>
    </source>
</evidence>
<comment type="function">
    <text evidence="1">Involved in the transposition of the insertion sequence.</text>
</comment>
<dbReference type="Pfam" id="PF00665">
    <property type="entry name" value="rve"/>
    <property type="match status" value="1"/>
</dbReference>
<dbReference type="SUPFAM" id="SSF53098">
    <property type="entry name" value="Ribonuclease H-like"/>
    <property type="match status" value="1"/>
</dbReference>
<dbReference type="PANTHER" id="PTHR46889:SF5">
    <property type="entry name" value="INTEGRASE PROTEIN"/>
    <property type="match status" value="1"/>
</dbReference>
<comment type="caution">
    <text evidence="3">The sequence shown here is derived from an EMBL/GenBank/DDBJ whole genome shotgun (WGS) entry which is preliminary data.</text>
</comment>
<dbReference type="AlphaFoldDB" id="A0A938YJV5"/>
<gene>
    <name evidence="3" type="ORF">JL106_20275</name>
</gene>
<dbReference type="PROSITE" id="PS50994">
    <property type="entry name" value="INTEGRASE"/>
    <property type="match status" value="1"/>
</dbReference>
<sequence length="319" mass="35275">MCLRRPVAVTETFGHGFRTVLTGRVGRVAPAVRNRAVADSSTDARRAAPVSAATLRQAYLVNALIDLWRVNWGVYGARKLWHAARRAGLDVGRDQVGRLMAIGGISGAVRGRHRTRTTERDDRAARHPDLVQRGWDRPTGPDQLWVADFSSVWTLTGLVYVAFVVDVHSRRILGWRVAASKHTSMVTDALRQALDVRHRAEVVWSATGLTHHSDAGSQYTSVAYTAELIESGITGSIGTVGDALDNALCESTIGLFKTEAINQGRGTWTDRRAVEWQVARWVHWYNTMRLHSSIGHLPPIEFEHRHRQATTTTPSPAVA</sequence>
<organism evidence="3 4">
    <name type="scientific">Nakamurella leprariae</name>
    <dbReference type="NCBI Taxonomy" id="2803911"/>
    <lineage>
        <taxon>Bacteria</taxon>
        <taxon>Bacillati</taxon>
        <taxon>Actinomycetota</taxon>
        <taxon>Actinomycetes</taxon>
        <taxon>Nakamurellales</taxon>
        <taxon>Nakamurellaceae</taxon>
        <taxon>Nakamurella</taxon>
    </lineage>
</organism>